<evidence type="ECO:0000313" key="2">
    <source>
        <dbReference type="Proteomes" id="UP000031338"/>
    </source>
</evidence>
<dbReference type="STRING" id="48936.NJ75_04457"/>
<dbReference type="InterPro" id="IPR025514">
    <property type="entry name" value="DUF4402"/>
</dbReference>
<evidence type="ECO:0000313" key="1">
    <source>
        <dbReference type="EMBL" id="KHS41737.1"/>
    </source>
</evidence>
<keyword evidence="2" id="KW-1185">Reference proteome</keyword>
<gene>
    <name evidence="1" type="ORF">NJ75_04457</name>
</gene>
<evidence type="ECO:0008006" key="3">
    <source>
        <dbReference type="Google" id="ProtNLM"/>
    </source>
</evidence>
<organism evidence="1 2">
    <name type="scientific">Novosphingobium subterraneum</name>
    <dbReference type="NCBI Taxonomy" id="48936"/>
    <lineage>
        <taxon>Bacteria</taxon>
        <taxon>Pseudomonadati</taxon>
        <taxon>Pseudomonadota</taxon>
        <taxon>Alphaproteobacteria</taxon>
        <taxon>Sphingomonadales</taxon>
        <taxon>Sphingomonadaceae</taxon>
        <taxon>Novosphingobium</taxon>
    </lineage>
</organism>
<sequence length="327" mass="32036">MIRYLFLAITIIFYGHVPASAQNYTVNSVSGGNLGTIVSATSGSSQIEISAGSGASALISGSAVRLTNSPANFIVSISCNGNPNCDTSNVIVTLTPSGSAQGRIGSISAVTASAGSATVMSTTPLGNSTEVVIGPIGRNGSKTLQLGYTISISGNEASASTGSATASLLVTASRPSSGGSSSMSGTVVATVIRPVTIGKVADLQFGSITRPVTGSGTVSIDGTGTVSVTGTGVRRLPVLTPTTAQFAITGEGGQAISVNVPQNFSLSGPSGSLIVNTTSIGAGNVTLPGNLGSSGQSAVIVGGLIVLDASTAAGIFSGSLQVWVQYN</sequence>
<dbReference type="Pfam" id="PF14352">
    <property type="entry name" value="DUF4402"/>
    <property type="match status" value="1"/>
</dbReference>
<name>A0A0B8ZXA1_9SPHN</name>
<dbReference type="AlphaFoldDB" id="A0A0B8ZXA1"/>
<dbReference type="EMBL" id="JRVC01000034">
    <property type="protein sequence ID" value="KHS41737.1"/>
    <property type="molecule type" value="Genomic_DNA"/>
</dbReference>
<accession>A0A0B8ZXA1</accession>
<dbReference type="Proteomes" id="UP000031338">
    <property type="component" value="Unassembled WGS sequence"/>
</dbReference>
<reference evidence="1 2" key="1">
    <citation type="submission" date="2014-10" db="EMBL/GenBank/DDBJ databases">
        <title>Draft genome sequence of Novosphingobium subterraneum DSM 12447.</title>
        <authorList>
            <person name="Gan H.M."/>
            <person name="Gan H.Y."/>
            <person name="Savka M.A."/>
        </authorList>
    </citation>
    <scope>NUCLEOTIDE SEQUENCE [LARGE SCALE GENOMIC DNA]</scope>
    <source>
        <strain evidence="1 2">DSM 12447</strain>
    </source>
</reference>
<protein>
    <recommendedName>
        <fullName evidence="3">DUF4402 domain-containing protein</fullName>
    </recommendedName>
</protein>
<comment type="caution">
    <text evidence="1">The sequence shown here is derived from an EMBL/GenBank/DDBJ whole genome shotgun (WGS) entry which is preliminary data.</text>
</comment>
<proteinExistence type="predicted"/>